<comment type="caution">
    <text evidence="7">The sequence shown here is derived from an EMBL/GenBank/DDBJ whole genome shotgun (WGS) entry which is preliminary data.</text>
</comment>
<dbReference type="InterPro" id="IPR000849">
    <property type="entry name" value="Sugar_P_transporter"/>
</dbReference>
<dbReference type="InterPro" id="IPR051337">
    <property type="entry name" value="OPA_Antiporter"/>
</dbReference>
<evidence type="ECO:0000256" key="5">
    <source>
        <dbReference type="SAM" id="Phobius"/>
    </source>
</evidence>
<feature type="domain" description="Major facilitator superfamily (MFS) profile" evidence="6">
    <location>
        <begin position="20"/>
        <end position="455"/>
    </location>
</feature>
<dbReference type="InterPro" id="IPR011701">
    <property type="entry name" value="MFS"/>
</dbReference>
<feature type="transmembrane region" description="Helical" evidence="5">
    <location>
        <begin position="297"/>
        <end position="317"/>
    </location>
</feature>
<dbReference type="InterPro" id="IPR036259">
    <property type="entry name" value="MFS_trans_sf"/>
</dbReference>
<keyword evidence="2 5" id="KW-0812">Transmembrane</keyword>
<dbReference type="PROSITE" id="PS50850">
    <property type="entry name" value="MFS"/>
    <property type="match status" value="1"/>
</dbReference>
<organism evidence="7 8">
    <name type="scientific">Actinomyces israelii</name>
    <dbReference type="NCBI Taxonomy" id="1659"/>
    <lineage>
        <taxon>Bacteria</taxon>
        <taxon>Bacillati</taxon>
        <taxon>Actinomycetota</taxon>
        <taxon>Actinomycetes</taxon>
        <taxon>Actinomycetales</taxon>
        <taxon>Actinomycetaceae</taxon>
        <taxon>Actinomyces</taxon>
    </lineage>
</organism>
<feature type="transmembrane region" description="Helical" evidence="5">
    <location>
        <begin position="258"/>
        <end position="277"/>
    </location>
</feature>
<keyword evidence="3 5" id="KW-1133">Transmembrane helix</keyword>
<protein>
    <submittedName>
        <fullName evidence="7">Hexose-6-phosphate:phosphate antiporter</fullName>
    </submittedName>
</protein>
<evidence type="ECO:0000259" key="6">
    <source>
        <dbReference type="PROSITE" id="PS50850"/>
    </source>
</evidence>
<evidence type="ECO:0000256" key="4">
    <source>
        <dbReference type="ARBA" id="ARBA00023136"/>
    </source>
</evidence>
<dbReference type="InterPro" id="IPR020846">
    <property type="entry name" value="MFS_dom"/>
</dbReference>
<dbReference type="PANTHER" id="PTHR43826:SF9">
    <property type="entry name" value="PROTEIN, PUTATIVE-RELATED"/>
    <property type="match status" value="1"/>
</dbReference>
<evidence type="ECO:0000313" key="7">
    <source>
        <dbReference type="EMBL" id="MCZ0856529.1"/>
    </source>
</evidence>
<keyword evidence="4 5" id="KW-0472">Membrane</keyword>
<feature type="transmembrane region" description="Helical" evidence="5">
    <location>
        <begin position="161"/>
        <end position="182"/>
    </location>
</feature>
<name>A0ABT4I473_9ACTO</name>
<keyword evidence="8" id="KW-1185">Reference proteome</keyword>
<feature type="transmembrane region" description="Helical" evidence="5">
    <location>
        <begin position="188"/>
        <end position="212"/>
    </location>
</feature>
<accession>A0ABT4I473</accession>
<evidence type="ECO:0000256" key="3">
    <source>
        <dbReference type="ARBA" id="ARBA00022989"/>
    </source>
</evidence>
<gene>
    <name evidence="7" type="primary">uhpT</name>
    <name evidence="7" type="ORF">OHJ16_00500</name>
</gene>
<feature type="transmembrane region" description="Helical" evidence="5">
    <location>
        <begin position="350"/>
        <end position="377"/>
    </location>
</feature>
<dbReference type="PIRSF" id="PIRSF002808">
    <property type="entry name" value="Hexose_phosphate_transp"/>
    <property type="match status" value="1"/>
</dbReference>
<dbReference type="Gene3D" id="1.20.1250.20">
    <property type="entry name" value="MFS general substrate transporter like domains"/>
    <property type="match status" value="2"/>
</dbReference>
<feature type="transmembrane region" description="Helical" evidence="5">
    <location>
        <begin position="430"/>
        <end position="451"/>
    </location>
</feature>
<feature type="transmembrane region" description="Helical" evidence="5">
    <location>
        <begin position="101"/>
        <end position="120"/>
    </location>
</feature>
<dbReference type="Proteomes" id="UP001072034">
    <property type="component" value="Unassembled WGS sequence"/>
</dbReference>
<evidence type="ECO:0000256" key="1">
    <source>
        <dbReference type="ARBA" id="ARBA00004651"/>
    </source>
</evidence>
<dbReference type="Pfam" id="PF07690">
    <property type="entry name" value="MFS_1"/>
    <property type="match status" value="1"/>
</dbReference>
<feature type="transmembrane region" description="Helical" evidence="5">
    <location>
        <begin position="66"/>
        <end position="89"/>
    </location>
</feature>
<comment type="subcellular location">
    <subcellularLocation>
        <location evidence="1">Cell membrane</location>
        <topology evidence="1">Multi-pass membrane protein</topology>
    </subcellularLocation>
</comment>
<dbReference type="RefSeq" id="WP_156966552.1">
    <property type="nucleotide sequence ID" value="NZ_CP124548.1"/>
</dbReference>
<reference evidence="7" key="1">
    <citation type="submission" date="2022-10" db="EMBL/GenBank/DDBJ databases">
        <title>Genome sequence of Actinomyces israelii ATCC 10048.</title>
        <authorList>
            <person name="Watt R.M."/>
            <person name="Tong W.M."/>
        </authorList>
    </citation>
    <scope>NUCLEOTIDE SEQUENCE</scope>
    <source>
        <strain evidence="7">ATCC 10048</strain>
    </source>
</reference>
<proteinExistence type="predicted"/>
<dbReference type="NCBIfam" id="NF007107">
    <property type="entry name" value="PRK09556.1"/>
    <property type="match status" value="1"/>
</dbReference>
<dbReference type="EMBL" id="JAPTMY010000001">
    <property type="protein sequence ID" value="MCZ0856529.1"/>
    <property type="molecule type" value="Genomic_DNA"/>
</dbReference>
<feature type="transmembrane region" description="Helical" evidence="5">
    <location>
        <begin position="326"/>
        <end position="344"/>
    </location>
</feature>
<feature type="transmembrane region" description="Helical" evidence="5">
    <location>
        <begin position="29"/>
        <end position="46"/>
    </location>
</feature>
<dbReference type="SUPFAM" id="SSF103473">
    <property type="entry name" value="MFS general substrate transporter"/>
    <property type="match status" value="1"/>
</dbReference>
<sequence length="484" mass="52048">MTDRLFRIDARPTGTIPLPTQRKRWLMEFLKVYSVLIIVYGGFYLLRTNFKSAQPFLVDQIGLTTTQLGTIGFAFSLTYGFGGLILGFFIDGRNTKRVISALLVASGIASIGIGAALAAMHNPYGVLILLWSLNGLFQAPGGPCCNSTMNRWTPRHLRGRFIGWWNSSHNLGAMAAGALALWGANTLFHGNVIGMFIVPAAVAIPLGVWGYYFGKDDPSELGWERPETIFDEPVAKADVVTEDISKGRVLMQYVVKNPAVWFLCVANVAAYCVRIGIDNWNVLYTHDVLGFSDYTAVNTTIALEMGGLAGSLCWGFFSDKLGGRRAVTAAIGIALVIIPIMIYAHATSEVVVYGALFCIGFLIFGPVTLIGICVIGFAPKTATVVVNAVPRAFGYVFGDSMAKVLLGRIADPTKDGLVIGGYTLHGWGSTFTVLIASACVGLACLIAVAVLEERMLRGDRAFNEQMAGNADNADSIDNAEETPA</sequence>
<evidence type="ECO:0000313" key="8">
    <source>
        <dbReference type="Proteomes" id="UP001072034"/>
    </source>
</evidence>
<evidence type="ECO:0000256" key="2">
    <source>
        <dbReference type="ARBA" id="ARBA00022692"/>
    </source>
</evidence>
<dbReference type="PANTHER" id="PTHR43826">
    <property type="entry name" value="GLUCOSE-6-PHOSPHATE EXCHANGER SLC37A4"/>
    <property type="match status" value="1"/>
</dbReference>